<keyword evidence="1" id="KW-0808">Transferase</keyword>
<keyword evidence="1" id="KW-0012">Acyltransferase</keyword>
<evidence type="ECO:0000313" key="1">
    <source>
        <dbReference type="EMBL" id="SFO58813.1"/>
    </source>
</evidence>
<keyword evidence="2" id="KW-1185">Reference proteome</keyword>
<dbReference type="RefSeq" id="WP_021595034.1">
    <property type="nucleotide sequence ID" value="NZ_FOVH01000007.1"/>
</dbReference>
<dbReference type="SUPFAM" id="SSF55729">
    <property type="entry name" value="Acyl-CoA N-acyltransferases (Nat)"/>
    <property type="match status" value="1"/>
</dbReference>
<dbReference type="STRING" id="1993.SAMN04489713_107286"/>
<dbReference type="AlphaFoldDB" id="A0A1I5IE89"/>
<reference evidence="1 2" key="1">
    <citation type="submission" date="2016-10" db="EMBL/GenBank/DDBJ databases">
        <authorList>
            <person name="de Groot N.N."/>
        </authorList>
    </citation>
    <scope>NUCLEOTIDE SEQUENCE [LARGE SCALE GENOMIC DNA]</scope>
    <source>
        <strain evidence="1 2">DSM 43067</strain>
    </source>
</reference>
<gene>
    <name evidence="1" type="ORF">SAMN04489713_107286</name>
</gene>
<organism evidence="1 2">
    <name type="scientific">Actinomadura madurae</name>
    <dbReference type="NCBI Taxonomy" id="1993"/>
    <lineage>
        <taxon>Bacteria</taxon>
        <taxon>Bacillati</taxon>
        <taxon>Actinomycetota</taxon>
        <taxon>Actinomycetes</taxon>
        <taxon>Streptosporangiales</taxon>
        <taxon>Thermomonosporaceae</taxon>
        <taxon>Actinomadura</taxon>
    </lineage>
</organism>
<proteinExistence type="predicted"/>
<protein>
    <submittedName>
        <fullName evidence="1">Predicted N-acyltransferase</fullName>
    </submittedName>
</protein>
<dbReference type="GO" id="GO:0016746">
    <property type="term" value="F:acyltransferase activity"/>
    <property type="evidence" value="ECO:0007669"/>
    <property type="project" value="UniProtKB-KW"/>
</dbReference>
<dbReference type="InterPro" id="IPR016181">
    <property type="entry name" value="Acyl_CoA_acyltransferase"/>
</dbReference>
<sequence>MAEPVLSVTVVDQVEPITAGFTEGPASHPHVAGELLRVERLYAAQGGEVRYVVATDRGGRLRGLLPVYPVPRRSGSAVDPAELFGPVGARWEQAVCLGSLGTLPNAVTACGPDRVEVLRALFERGVELAAAAGADFVCVPQLEDEIAPAVAAVLPARSIARSTSCDAIVDVTFTSFDGYVASLPARRRQFRRERRRFAASPLRLFEVPLVDAVRELAPLLHNVERKYGSRDALEVHEIYLLTTGLAMRSSSTTLVACRGRTPVAFSVIWEQGPDWSVRCWGCDYELTSGTCAYFNLVFYEPLIRAAERGVRSVNFGTEALEPKRQRGARLRRLTTLGAAADSWTVRRASAVTG</sequence>
<dbReference type="EMBL" id="FOVH01000007">
    <property type="protein sequence ID" value="SFO58813.1"/>
    <property type="molecule type" value="Genomic_DNA"/>
</dbReference>
<name>A0A1I5IE89_9ACTN</name>
<dbReference type="InParanoid" id="A0A1I5IE89"/>
<dbReference type="Proteomes" id="UP000183413">
    <property type="component" value="Unassembled WGS sequence"/>
</dbReference>
<accession>A0A1I5IE89</accession>
<evidence type="ECO:0000313" key="2">
    <source>
        <dbReference type="Proteomes" id="UP000183413"/>
    </source>
</evidence>